<dbReference type="AlphaFoldDB" id="A0A9X5CF38"/>
<dbReference type="Gene3D" id="2.60.34.10">
    <property type="entry name" value="Substrate Binding Domain Of DNAk, Chain A, domain 1"/>
    <property type="match status" value="1"/>
</dbReference>
<dbReference type="FunFam" id="1.20.1270.10:FF:000001">
    <property type="entry name" value="Molecular chaperone DnaK"/>
    <property type="match status" value="1"/>
</dbReference>
<dbReference type="Proteomes" id="UP000471745">
    <property type="component" value="Unassembled WGS sequence"/>
</dbReference>
<reference evidence="5 6" key="1">
    <citation type="submission" date="2020-01" db="EMBL/GenBank/DDBJ databases">
        <title>Insect and environment-associated Actinomycetes.</title>
        <authorList>
            <person name="Currrie C."/>
            <person name="Chevrette M."/>
            <person name="Carlson C."/>
            <person name="Stubbendieck R."/>
            <person name="Wendt-Pienkowski E."/>
        </authorList>
    </citation>
    <scope>NUCLEOTIDE SEQUENCE [LARGE SCALE GENOMIC DNA]</scope>
    <source>
        <strain evidence="5 6">SID8189</strain>
    </source>
</reference>
<dbReference type="SUPFAM" id="SSF100934">
    <property type="entry name" value="Heat shock protein 70kD (HSP70), C-terminal subdomain"/>
    <property type="match status" value="1"/>
</dbReference>
<name>A0A9X5CF38_9ACTN</name>
<feature type="region of interest" description="Disordered" evidence="4">
    <location>
        <begin position="15"/>
        <end position="34"/>
    </location>
</feature>
<feature type="compositionally biased region" description="Low complexity" evidence="4">
    <location>
        <begin position="134"/>
        <end position="151"/>
    </location>
</feature>
<evidence type="ECO:0000256" key="2">
    <source>
        <dbReference type="ARBA" id="ARBA00022840"/>
    </source>
</evidence>
<dbReference type="PANTHER" id="PTHR19375">
    <property type="entry name" value="HEAT SHOCK PROTEIN 70KDA"/>
    <property type="match status" value="1"/>
</dbReference>
<dbReference type="Pfam" id="PF00012">
    <property type="entry name" value="HSP70"/>
    <property type="match status" value="1"/>
</dbReference>
<keyword evidence="3" id="KW-0143">Chaperone</keyword>
<evidence type="ECO:0000313" key="5">
    <source>
        <dbReference type="EMBL" id="NEC47427.1"/>
    </source>
</evidence>
<feature type="compositionally biased region" description="Acidic residues" evidence="4">
    <location>
        <begin position="155"/>
        <end position="166"/>
    </location>
</feature>
<keyword evidence="1" id="KW-0547">Nucleotide-binding</keyword>
<evidence type="ECO:0000256" key="4">
    <source>
        <dbReference type="SAM" id="MobiDB-lite"/>
    </source>
</evidence>
<keyword evidence="2" id="KW-0067">ATP-binding</keyword>
<proteinExistence type="predicted"/>
<dbReference type="SUPFAM" id="SSF100920">
    <property type="entry name" value="Heat shock protein 70kD (HSP70), peptide-binding domain"/>
    <property type="match status" value="1"/>
</dbReference>
<feature type="non-terminal residue" evidence="5">
    <location>
        <position position="1"/>
    </location>
</feature>
<dbReference type="RefSeq" id="WP_163085576.1">
    <property type="nucleotide sequence ID" value="NZ_JAAGNA010000076.1"/>
</dbReference>
<sequence>FDIDANGIMHVSAKDLGTGKEQKMTVTGGSALPKDDIDRMMREAEQYAEEDRRRREAAETRNQAEQLVYQTERFLTENGDKVPGDTRSEVESAVADVKRLLEQESPDTAELRTAVEKVATVSQRMGQAMYAQTGAADAGAAAGPGPADDGGASPGDDDVVDAEIVDDDKGTGGRQEGAA</sequence>
<gene>
    <name evidence="5" type="ORF">G3I18_02330</name>
</gene>
<keyword evidence="6" id="KW-1185">Reference proteome</keyword>
<dbReference type="GO" id="GO:0140662">
    <property type="term" value="F:ATP-dependent protein folding chaperone"/>
    <property type="evidence" value="ECO:0007669"/>
    <property type="project" value="InterPro"/>
</dbReference>
<protein>
    <submittedName>
        <fullName evidence="5">Hsp70 family protein</fullName>
    </submittedName>
</protein>
<comment type="caution">
    <text evidence="5">The sequence shown here is derived from an EMBL/GenBank/DDBJ whole genome shotgun (WGS) entry which is preliminary data.</text>
</comment>
<feature type="region of interest" description="Disordered" evidence="4">
    <location>
        <begin position="134"/>
        <end position="179"/>
    </location>
</feature>
<dbReference type="InterPro" id="IPR029047">
    <property type="entry name" value="HSP70_peptide-bd_sf"/>
</dbReference>
<dbReference type="EMBL" id="JAAGNA010000076">
    <property type="protein sequence ID" value="NEC47427.1"/>
    <property type="molecule type" value="Genomic_DNA"/>
</dbReference>
<dbReference type="GO" id="GO:0005524">
    <property type="term" value="F:ATP binding"/>
    <property type="evidence" value="ECO:0007669"/>
    <property type="project" value="UniProtKB-KW"/>
</dbReference>
<dbReference type="InterPro" id="IPR029048">
    <property type="entry name" value="HSP70_C_sf"/>
</dbReference>
<dbReference type="InterPro" id="IPR013126">
    <property type="entry name" value="Hsp_70_fam"/>
</dbReference>
<evidence type="ECO:0000256" key="3">
    <source>
        <dbReference type="ARBA" id="ARBA00023186"/>
    </source>
</evidence>
<evidence type="ECO:0000313" key="6">
    <source>
        <dbReference type="Proteomes" id="UP000471745"/>
    </source>
</evidence>
<organism evidence="5 6">
    <name type="scientific">Actinospica acidiphila</name>
    <dbReference type="NCBI Taxonomy" id="304899"/>
    <lineage>
        <taxon>Bacteria</taxon>
        <taxon>Bacillati</taxon>
        <taxon>Actinomycetota</taxon>
        <taxon>Actinomycetes</taxon>
        <taxon>Catenulisporales</taxon>
        <taxon>Actinospicaceae</taxon>
        <taxon>Actinospica</taxon>
    </lineage>
</organism>
<evidence type="ECO:0000256" key="1">
    <source>
        <dbReference type="ARBA" id="ARBA00022741"/>
    </source>
</evidence>
<dbReference type="Gene3D" id="1.20.1270.10">
    <property type="match status" value="1"/>
</dbReference>
<accession>A0A9X5CF38</accession>